<name>A0AAN6UP23_9PEZI</name>
<comment type="caution">
    <text evidence="2">The sequence shown here is derived from an EMBL/GenBank/DDBJ whole genome shotgun (WGS) entry which is preliminary data.</text>
</comment>
<feature type="region of interest" description="Disordered" evidence="1">
    <location>
        <begin position="46"/>
        <end position="70"/>
    </location>
</feature>
<reference evidence="2" key="2">
    <citation type="submission" date="2023-05" db="EMBL/GenBank/DDBJ databases">
        <authorList>
            <consortium name="Lawrence Berkeley National Laboratory"/>
            <person name="Steindorff A."/>
            <person name="Hensen N."/>
            <person name="Bonometti L."/>
            <person name="Westerberg I."/>
            <person name="Brannstrom I.O."/>
            <person name="Guillou S."/>
            <person name="Cros-Aarteil S."/>
            <person name="Calhoun S."/>
            <person name="Haridas S."/>
            <person name="Kuo A."/>
            <person name="Mondo S."/>
            <person name="Pangilinan J."/>
            <person name="Riley R."/>
            <person name="Labutti K."/>
            <person name="Andreopoulos B."/>
            <person name="Lipzen A."/>
            <person name="Chen C."/>
            <person name="Yanf M."/>
            <person name="Daum C."/>
            <person name="Ng V."/>
            <person name="Clum A."/>
            <person name="Ohm R."/>
            <person name="Martin F."/>
            <person name="Silar P."/>
            <person name="Natvig D."/>
            <person name="Lalanne C."/>
            <person name="Gautier V."/>
            <person name="Ament-Velasquez S.L."/>
            <person name="Kruys A."/>
            <person name="Hutchinson M.I."/>
            <person name="Powell A.J."/>
            <person name="Barry K."/>
            <person name="Miller A.N."/>
            <person name="Grigoriev I.V."/>
            <person name="Debuchy R."/>
            <person name="Gladieux P."/>
            <person name="Thoren M.H."/>
            <person name="Johannesson H."/>
        </authorList>
    </citation>
    <scope>NUCLEOTIDE SEQUENCE</scope>
    <source>
        <strain evidence="2">CBS 123565</strain>
    </source>
</reference>
<reference evidence="2" key="1">
    <citation type="journal article" date="2023" name="Mol. Phylogenet. Evol.">
        <title>Genome-scale phylogeny and comparative genomics of the fungal order Sordariales.</title>
        <authorList>
            <person name="Hensen N."/>
            <person name="Bonometti L."/>
            <person name="Westerberg I."/>
            <person name="Brannstrom I.O."/>
            <person name="Guillou S."/>
            <person name="Cros-Aarteil S."/>
            <person name="Calhoun S."/>
            <person name="Haridas S."/>
            <person name="Kuo A."/>
            <person name="Mondo S."/>
            <person name="Pangilinan J."/>
            <person name="Riley R."/>
            <person name="LaButti K."/>
            <person name="Andreopoulos B."/>
            <person name="Lipzen A."/>
            <person name="Chen C."/>
            <person name="Yan M."/>
            <person name="Daum C."/>
            <person name="Ng V."/>
            <person name="Clum A."/>
            <person name="Steindorff A."/>
            <person name="Ohm R.A."/>
            <person name="Martin F."/>
            <person name="Silar P."/>
            <person name="Natvig D.O."/>
            <person name="Lalanne C."/>
            <person name="Gautier V."/>
            <person name="Ament-Velasquez S.L."/>
            <person name="Kruys A."/>
            <person name="Hutchinson M.I."/>
            <person name="Powell A.J."/>
            <person name="Barry K."/>
            <person name="Miller A.N."/>
            <person name="Grigoriev I.V."/>
            <person name="Debuchy R."/>
            <person name="Gladieux P."/>
            <person name="Hiltunen Thoren M."/>
            <person name="Johannesson H."/>
        </authorList>
    </citation>
    <scope>NUCLEOTIDE SEQUENCE</scope>
    <source>
        <strain evidence="2">CBS 123565</strain>
    </source>
</reference>
<organism evidence="2 3">
    <name type="scientific">Trichocladium antarcticum</name>
    <dbReference type="NCBI Taxonomy" id="1450529"/>
    <lineage>
        <taxon>Eukaryota</taxon>
        <taxon>Fungi</taxon>
        <taxon>Dikarya</taxon>
        <taxon>Ascomycota</taxon>
        <taxon>Pezizomycotina</taxon>
        <taxon>Sordariomycetes</taxon>
        <taxon>Sordariomycetidae</taxon>
        <taxon>Sordariales</taxon>
        <taxon>Chaetomiaceae</taxon>
        <taxon>Trichocladium</taxon>
    </lineage>
</organism>
<keyword evidence="3" id="KW-1185">Reference proteome</keyword>
<evidence type="ECO:0000256" key="1">
    <source>
        <dbReference type="SAM" id="MobiDB-lite"/>
    </source>
</evidence>
<evidence type="ECO:0000313" key="3">
    <source>
        <dbReference type="Proteomes" id="UP001304895"/>
    </source>
</evidence>
<evidence type="ECO:0000313" key="2">
    <source>
        <dbReference type="EMBL" id="KAK4136256.1"/>
    </source>
</evidence>
<protein>
    <submittedName>
        <fullName evidence="2">Uncharacterized protein</fullName>
    </submittedName>
</protein>
<gene>
    <name evidence="2" type="ORF">BT67DRAFT_440409</name>
</gene>
<dbReference type="AlphaFoldDB" id="A0AAN6UP23"/>
<sequence length="223" mass="24306">MLLKRKRSECELSYGSIFSSTQQLNNDCFNFDAMAAAETARRGFFSQRHSTPSHLHSRTMKRSRDNRPAESDVYQHTLDLLYSAQHRPHQPDDTQSPTTASIIAPSRGHAQTHHAVGRQRSLHSFWNLPRSTASSSTSTLSPASSAASFPSPSLAPQSISTHCEDCGVGLGGSEDDVMMDVDGYSLSREDQICGACGKTVCFSCSISNLGEHRRCLACAVPRG</sequence>
<dbReference type="EMBL" id="MU853404">
    <property type="protein sequence ID" value="KAK4136256.1"/>
    <property type="molecule type" value="Genomic_DNA"/>
</dbReference>
<proteinExistence type="predicted"/>
<dbReference type="Proteomes" id="UP001304895">
    <property type="component" value="Unassembled WGS sequence"/>
</dbReference>
<accession>A0AAN6UP23</accession>